<dbReference type="InterPro" id="IPR027885">
    <property type="entry name" value="UPF0728"/>
</dbReference>
<evidence type="ECO:0000313" key="3">
    <source>
        <dbReference type="Proteomes" id="UP000606274"/>
    </source>
</evidence>
<organism evidence="2 3">
    <name type="scientific">Silurus meridionalis</name>
    <name type="common">Southern catfish</name>
    <name type="synonym">Silurus soldatovi meridionalis</name>
    <dbReference type="NCBI Taxonomy" id="175797"/>
    <lineage>
        <taxon>Eukaryota</taxon>
        <taxon>Metazoa</taxon>
        <taxon>Chordata</taxon>
        <taxon>Craniata</taxon>
        <taxon>Vertebrata</taxon>
        <taxon>Euteleostomi</taxon>
        <taxon>Actinopterygii</taxon>
        <taxon>Neopterygii</taxon>
        <taxon>Teleostei</taxon>
        <taxon>Ostariophysi</taxon>
        <taxon>Siluriformes</taxon>
        <taxon>Siluridae</taxon>
        <taxon>Silurus</taxon>
    </lineage>
</organism>
<dbReference type="AlphaFoldDB" id="A0A8T0BTJ9"/>
<accession>A0A8T0BTJ9</accession>
<dbReference type="EMBL" id="JABFDY010000002">
    <property type="protein sequence ID" value="KAF7710429.1"/>
    <property type="molecule type" value="Genomic_DNA"/>
</dbReference>
<keyword evidence="3" id="KW-1185">Reference proteome</keyword>
<dbReference type="Pfam" id="PF15092">
    <property type="entry name" value="UPF0728"/>
    <property type="match status" value="1"/>
</dbReference>
<reference evidence="2" key="1">
    <citation type="submission" date="2020-08" db="EMBL/GenBank/DDBJ databases">
        <title>Chromosome-level assembly of Southern catfish (Silurus meridionalis) provides insights into visual adaptation to the nocturnal and benthic lifestyles.</title>
        <authorList>
            <person name="Zhang Y."/>
            <person name="Wang D."/>
            <person name="Peng Z."/>
        </authorList>
    </citation>
    <scope>NUCLEOTIDE SEQUENCE</scope>
    <source>
        <strain evidence="2">SWU-2019-XX</strain>
        <tissue evidence="2">Muscle</tissue>
    </source>
</reference>
<evidence type="ECO:0000256" key="1">
    <source>
        <dbReference type="ARBA" id="ARBA00009973"/>
    </source>
</evidence>
<comment type="caution">
    <text evidence="2">The sequence shown here is derived from an EMBL/GenBank/DDBJ whole genome shotgun (WGS) entry which is preliminary data.</text>
</comment>
<protein>
    <submittedName>
        <fullName evidence="2">Uncharacterized protein</fullName>
    </submittedName>
</protein>
<gene>
    <name evidence="2" type="ORF">HF521_009301</name>
</gene>
<proteinExistence type="inferred from homology"/>
<name>A0A8T0BTJ9_SILME</name>
<evidence type="ECO:0000313" key="2">
    <source>
        <dbReference type="EMBL" id="KAF7710429.1"/>
    </source>
</evidence>
<dbReference type="PANTHER" id="PTHR28448">
    <property type="entry name" value="UPF0728 PROTEIN C10ORF53"/>
    <property type="match status" value="1"/>
</dbReference>
<dbReference type="OrthoDB" id="10003460at2759"/>
<dbReference type="PANTHER" id="PTHR28448:SF1">
    <property type="entry name" value="UPF0728 PROTEIN C10ORF53"/>
    <property type="match status" value="1"/>
</dbReference>
<dbReference type="Proteomes" id="UP000606274">
    <property type="component" value="Unassembled WGS sequence"/>
</dbReference>
<sequence>MASLVTIRYGPYESCGVVNHKNFRLEGLQAVLRKCGYTCVLEEVPDWNQVELVVHGESVYQCDIKKLEFGGDGQLDPLCHEAAEAVRNAIQQHQI</sequence>
<comment type="similarity">
    <text evidence="1">Belongs to the UPF0728 family.</text>
</comment>